<protein>
    <submittedName>
        <fullName evidence="1">Uncharacterized protein</fullName>
    </submittedName>
</protein>
<comment type="caution">
    <text evidence="1">The sequence shown here is derived from an EMBL/GenBank/DDBJ whole genome shotgun (WGS) entry which is preliminary data.</text>
</comment>
<name>A0A644Y133_9ZZZZ</name>
<gene>
    <name evidence="1" type="ORF">SDC9_68055</name>
</gene>
<reference evidence="1" key="1">
    <citation type="submission" date="2019-08" db="EMBL/GenBank/DDBJ databases">
        <authorList>
            <person name="Kucharzyk K."/>
            <person name="Murdoch R.W."/>
            <person name="Higgins S."/>
            <person name="Loffler F."/>
        </authorList>
    </citation>
    <scope>NUCLEOTIDE SEQUENCE</scope>
</reference>
<dbReference type="AlphaFoldDB" id="A0A644Y133"/>
<organism evidence="1">
    <name type="scientific">bioreactor metagenome</name>
    <dbReference type="NCBI Taxonomy" id="1076179"/>
    <lineage>
        <taxon>unclassified sequences</taxon>
        <taxon>metagenomes</taxon>
        <taxon>ecological metagenomes</taxon>
    </lineage>
</organism>
<accession>A0A644Y133</accession>
<dbReference type="InterPro" id="IPR013324">
    <property type="entry name" value="RNA_pol_sigma_r3/r4-like"/>
</dbReference>
<evidence type="ECO:0000313" key="1">
    <source>
        <dbReference type="EMBL" id="MPM21611.1"/>
    </source>
</evidence>
<dbReference type="SUPFAM" id="SSF88659">
    <property type="entry name" value="Sigma3 and sigma4 domains of RNA polymerase sigma factors"/>
    <property type="match status" value="1"/>
</dbReference>
<dbReference type="EMBL" id="VSSQ01003625">
    <property type="protein sequence ID" value="MPM21611.1"/>
    <property type="molecule type" value="Genomic_DNA"/>
</dbReference>
<proteinExistence type="predicted"/>
<sequence>MRNYQKLYYQHYYEMLPNGTETEVSRRACFAPAEDQTLANPFKQRWYYDPEASYVIRLPRNQMGDDLGKRNAADLKASERYQLRKDKNCPGELDRPITCGDDGNEIFLEVADEAADILAILEDREKLSALFSALNKLAPDERELWNCLANKVKKQDIADRFGITLDGVYYREKRLKSIIRSDATLKTFYEKD</sequence>